<dbReference type="EMBL" id="LAZR01041444">
    <property type="protein sequence ID" value="KKL11974.1"/>
    <property type="molecule type" value="Genomic_DNA"/>
</dbReference>
<name>A0A0F9AQX0_9ZZZZ</name>
<comment type="caution">
    <text evidence="1">The sequence shown here is derived from an EMBL/GenBank/DDBJ whole genome shotgun (WGS) entry which is preliminary data.</text>
</comment>
<accession>A0A0F9AQX0</accession>
<evidence type="ECO:0000313" key="1">
    <source>
        <dbReference type="EMBL" id="KKL11974.1"/>
    </source>
</evidence>
<sequence>MTATLDHYCFPQPSESNCFLWRYVSIPRFQELIESRSLYFARANKLGDPFEGSVAMPNISQRPEYFSKTAIEQMTQIYEMMLHWSYVNCWHRSKHESVAMWALYGKGSASVALRTRYNSLAKVLPDEVLLGEVKYVDYKTYWVPEDNALYPLMHKREAYKHEQEVRALILRLPPGKPDDGVDLSKVKTPLGLTVEVDLNGLLDCITLSPDMTARDEDIVTTVLETNGFDISVERSALEDSPVF</sequence>
<protein>
    <recommendedName>
        <fullName evidence="2">DUF2971 domain-containing protein</fullName>
    </recommendedName>
</protein>
<proteinExistence type="predicted"/>
<reference evidence="1" key="1">
    <citation type="journal article" date="2015" name="Nature">
        <title>Complex archaea that bridge the gap between prokaryotes and eukaryotes.</title>
        <authorList>
            <person name="Spang A."/>
            <person name="Saw J.H."/>
            <person name="Jorgensen S.L."/>
            <person name="Zaremba-Niedzwiedzka K."/>
            <person name="Martijn J."/>
            <person name="Lind A.E."/>
            <person name="van Eijk R."/>
            <person name="Schleper C."/>
            <person name="Guy L."/>
            <person name="Ettema T.J."/>
        </authorList>
    </citation>
    <scope>NUCLEOTIDE SEQUENCE</scope>
</reference>
<evidence type="ECO:0008006" key="2">
    <source>
        <dbReference type="Google" id="ProtNLM"/>
    </source>
</evidence>
<dbReference type="AlphaFoldDB" id="A0A0F9AQX0"/>
<organism evidence="1">
    <name type="scientific">marine sediment metagenome</name>
    <dbReference type="NCBI Taxonomy" id="412755"/>
    <lineage>
        <taxon>unclassified sequences</taxon>
        <taxon>metagenomes</taxon>
        <taxon>ecological metagenomes</taxon>
    </lineage>
</organism>
<gene>
    <name evidence="1" type="ORF">LCGC14_2540400</name>
</gene>